<dbReference type="RefSeq" id="WP_182558162.1">
    <property type="nucleotide sequence ID" value="NZ_JACGWT010000001.1"/>
</dbReference>
<dbReference type="PANTHER" id="PTHR43194:SF5">
    <property type="entry name" value="PIMELOYL-[ACYL-CARRIER PROTEIN] METHYL ESTER ESTERASE"/>
    <property type="match status" value="1"/>
</dbReference>
<dbReference type="EMBL" id="JACGWT010000001">
    <property type="protein sequence ID" value="MBA8792519.1"/>
    <property type="molecule type" value="Genomic_DNA"/>
</dbReference>
<sequence length="272" mass="28408">MDEISVPDGRGGGFRVRSTGQGPGVVVLHGGGIDSREYERLARVLGERCTVHLYDRRGRPGAPPYLSDHTHTVETDVDDLAHVLEGTGARRLLGHSGGAFVALRAGLRLPVERIAVYDPGVSVDGSVASAWLEPFREAVRRGDTPRAMALMGAGADPDGAAARLPFAVQLLMCRLLLRAGVGRRIAEQLPTVATEVGQIVAHDGPATDYAAISAPTLLAAGARSARYFGTVCAALAAAMPDAVSVRIPRGTHNALNVARPGVVAPFADFLTG</sequence>
<organism evidence="2 3">
    <name type="scientific">Microlunatus kandeliicorticis</name>
    <dbReference type="NCBI Taxonomy" id="1759536"/>
    <lineage>
        <taxon>Bacteria</taxon>
        <taxon>Bacillati</taxon>
        <taxon>Actinomycetota</taxon>
        <taxon>Actinomycetes</taxon>
        <taxon>Propionibacteriales</taxon>
        <taxon>Propionibacteriaceae</taxon>
        <taxon>Microlunatus</taxon>
    </lineage>
</organism>
<dbReference type="InterPro" id="IPR029058">
    <property type="entry name" value="AB_hydrolase_fold"/>
</dbReference>
<dbReference type="AlphaFoldDB" id="A0A7W3INV3"/>
<keyword evidence="3" id="KW-1185">Reference proteome</keyword>
<dbReference type="SUPFAM" id="SSF53474">
    <property type="entry name" value="alpha/beta-Hydrolases"/>
    <property type="match status" value="1"/>
</dbReference>
<reference evidence="2 3" key="1">
    <citation type="submission" date="2020-07" db="EMBL/GenBank/DDBJ databases">
        <title>Sequencing the genomes of 1000 actinobacteria strains.</title>
        <authorList>
            <person name="Klenk H.-P."/>
        </authorList>
    </citation>
    <scope>NUCLEOTIDE SEQUENCE [LARGE SCALE GENOMIC DNA]</scope>
    <source>
        <strain evidence="2 3">DSM 100723</strain>
    </source>
</reference>
<proteinExistence type="predicted"/>
<evidence type="ECO:0000259" key="1">
    <source>
        <dbReference type="Pfam" id="PF12697"/>
    </source>
</evidence>
<name>A0A7W3INV3_9ACTN</name>
<protein>
    <submittedName>
        <fullName evidence="2">Pimeloyl-ACP methyl ester carboxylesterase</fullName>
    </submittedName>
</protein>
<gene>
    <name evidence="2" type="ORF">FHX74_000113</name>
</gene>
<evidence type="ECO:0000313" key="2">
    <source>
        <dbReference type="EMBL" id="MBA8792519.1"/>
    </source>
</evidence>
<dbReference type="PANTHER" id="PTHR43194">
    <property type="entry name" value="HYDROLASE ALPHA/BETA FOLD FAMILY"/>
    <property type="match status" value="1"/>
</dbReference>
<evidence type="ECO:0000313" key="3">
    <source>
        <dbReference type="Proteomes" id="UP000523079"/>
    </source>
</evidence>
<feature type="domain" description="AB hydrolase-1" evidence="1">
    <location>
        <begin position="25"/>
        <end position="264"/>
    </location>
</feature>
<dbReference type="GO" id="GO:0003824">
    <property type="term" value="F:catalytic activity"/>
    <property type="evidence" value="ECO:0007669"/>
    <property type="project" value="UniProtKB-ARBA"/>
</dbReference>
<dbReference type="Gene3D" id="3.40.50.1820">
    <property type="entry name" value="alpha/beta hydrolase"/>
    <property type="match status" value="1"/>
</dbReference>
<accession>A0A7W3INV3</accession>
<dbReference type="InterPro" id="IPR000073">
    <property type="entry name" value="AB_hydrolase_1"/>
</dbReference>
<comment type="caution">
    <text evidence="2">The sequence shown here is derived from an EMBL/GenBank/DDBJ whole genome shotgun (WGS) entry which is preliminary data.</text>
</comment>
<dbReference type="Proteomes" id="UP000523079">
    <property type="component" value="Unassembled WGS sequence"/>
</dbReference>
<dbReference type="Pfam" id="PF12697">
    <property type="entry name" value="Abhydrolase_6"/>
    <property type="match status" value="1"/>
</dbReference>
<dbReference type="InterPro" id="IPR050228">
    <property type="entry name" value="Carboxylesterase_BioH"/>
</dbReference>